<dbReference type="InterPro" id="IPR008936">
    <property type="entry name" value="Rho_GTPase_activation_prot"/>
</dbReference>
<feature type="domain" description="F-BAR" evidence="11">
    <location>
        <begin position="214"/>
        <end position="471"/>
    </location>
</feature>
<dbReference type="PANTHER" id="PTHR15228:SF16">
    <property type="entry name" value="GEM-INTERACTING PROTEIN"/>
    <property type="match status" value="1"/>
</dbReference>
<protein>
    <recommendedName>
        <fullName evidence="14">GEM-interacting protein</fullName>
    </recommendedName>
</protein>
<feature type="region of interest" description="Disordered" evidence="8">
    <location>
        <begin position="967"/>
        <end position="1101"/>
    </location>
</feature>
<dbReference type="Gene3D" id="1.20.1270.60">
    <property type="entry name" value="Arfaptin homology (AH) domain/BAR domain"/>
    <property type="match status" value="1"/>
</dbReference>
<name>A0A8T3CP54_9TELE</name>
<evidence type="ECO:0000256" key="6">
    <source>
        <dbReference type="PROSITE-ProRule" id="PRU01077"/>
    </source>
</evidence>
<dbReference type="GO" id="GO:0008270">
    <property type="term" value="F:zinc ion binding"/>
    <property type="evidence" value="ECO:0007669"/>
    <property type="project" value="UniProtKB-KW"/>
</dbReference>
<evidence type="ECO:0000313" key="13">
    <source>
        <dbReference type="Proteomes" id="UP000829720"/>
    </source>
</evidence>
<dbReference type="GO" id="GO:0051056">
    <property type="term" value="P:regulation of small GTPase mediated signal transduction"/>
    <property type="evidence" value="ECO:0007669"/>
    <property type="project" value="UniProtKB-ARBA"/>
</dbReference>
<keyword evidence="3" id="KW-0863">Zinc-finger</keyword>
<feature type="compositionally biased region" description="Pro residues" evidence="8">
    <location>
        <begin position="885"/>
        <end position="899"/>
    </location>
</feature>
<proteinExistence type="predicted"/>
<evidence type="ECO:0000256" key="4">
    <source>
        <dbReference type="ARBA" id="ARBA00022833"/>
    </source>
</evidence>
<dbReference type="SUPFAM" id="SSF48350">
    <property type="entry name" value="GTPase activation domain, GAP"/>
    <property type="match status" value="1"/>
</dbReference>
<evidence type="ECO:0008006" key="14">
    <source>
        <dbReference type="Google" id="ProtNLM"/>
    </source>
</evidence>
<evidence type="ECO:0000256" key="1">
    <source>
        <dbReference type="ARBA" id="ARBA00022468"/>
    </source>
</evidence>
<dbReference type="Proteomes" id="UP000829720">
    <property type="component" value="Unassembled WGS sequence"/>
</dbReference>
<dbReference type="EMBL" id="JAERUA010000022">
    <property type="protein sequence ID" value="KAI1884318.1"/>
    <property type="molecule type" value="Genomic_DNA"/>
</dbReference>
<keyword evidence="13" id="KW-1185">Reference proteome</keyword>
<feature type="compositionally biased region" description="Polar residues" evidence="8">
    <location>
        <begin position="510"/>
        <end position="519"/>
    </location>
</feature>
<dbReference type="AlphaFoldDB" id="A0A8T3CP54"/>
<keyword evidence="2" id="KW-0479">Metal-binding</keyword>
<dbReference type="Gene3D" id="3.30.60.20">
    <property type="match status" value="1"/>
</dbReference>
<feature type="region of interest" description="Disordered" evidence="8">
    <location>
        <begin position="487"/>
        <end position="519"/>
    </location>
</feature>
<dbReference type="Pfam" id="PF22699">
    <property type="entry name" value="GMIP-like_FCH"/>
    <property type="match status" value="1"/>
</dbReference>
<evidence type="ECO:0000256" key="2">
    <source>
        <dbReference type="ARBA" id="ARBA00022723"/>
    </source>
</evidence>
<dbReference type="SMART" id="SM00055">
    <property type="entry name" value="FCH"/>
    <property type="match status" value="1"/>
</dbReference>
<dbReference type="PROSITE" id="PS50238">
    <property type="entry name" value="RHOGAP"/>
    <property type="match status" value="1"/>
</dbReference>
<organism evidence="12 13">
    <name type="scientific">Albula goreensis</name>
    <dbReference type="NCBI Taxonomy" id="1534307"/>
    <lineage>
        <taxon>Eukaryota</taxon>
        <taxon>Metazoa</taxon>
        <taxon>Chordata</taxon>
        <taxon>Craniata</taxon>
        <taxon>Vertebrata</taxon>
        <taxon>Euteleostomi</taxon>
        <taxon>Actinopterygii</taxon>
        <taxon>Neopterygii</taxon>
        <taxon>Teleostei</taxon>
        <taxon>Albuliformes</taxon>
        <taxon>Albulidae</taxon>
        <taxon>Albula</taxon>
    </lineage>
</organism>
<sequence length="1101" mass="123122">MFFADVSEPERDGDVLPDTKDCCSPLRQELHSVPKSGLGSRRVSLQGAGVISGDIPWTVARLRVVAESIRHLRQLFQLCHDPCGPPQTQLDIGLQSLWDSIECLTERYPSLRRPPLSHTLSALHLSLQEVKSQTKTQAKRYSEIFRDFDNLELTLIQGTVEDLLQDPDDSQSIGETISTETTENTELDEITSEDGFCTELRSEGDEKDGTFSAQDADLALCRCEGGVEIALQYAKMWCKYAKDLLTWMEKRLSLEQEFAKNIMKAAETARACVAQQDMMPLQYIYTMALEHDVKSSTSSRQTGELLQQRCFQALAAKRNEIDKWRREFKEQWSKEQRKMNESLVALKKARQQYMQRSEDLEKAVKAGEEVTGGYKTLDKRRRSKDEAHTKVKEAEAQYRQCIHDAKIHQEELEKAKERIIIHIRKLIFAGDTVLKESTVNMFYYQRQQTEPVPLGYHNLELTCRPCEPGELYLVYIMRRRQRQQPPQTFCFEEYTPHSKRSPPPGRRKTSNPISPMQDSSLLEETLIKRAANISESKRTGYSDSESIGGSLESLSSPAHGNRKLPKAPSTGTMSSDDLDEKEPGTPYETDSVDLATEGNGTCGTVCKTRNTSRAALTHRLKKMKSKMAKCRQCDNFILVNGIECEECGLAVHRKCLEVCQVECEHRKGALFGVPFSQIPRQHPQEIPFLVQHCTAEIESRALNVQGVYRISGSKPRIQKLCQSFETQGNQVDLSDLSPHDITSVLKHFFKELPEPLLTYELYNDFITVGKDLQRLSEKEPNAQTPETVEGIAHNLQELLRRLPPQNYSTLHYTVAHLHRVSEHFEENKMSVGNLGIVFGPTLLRPLVSGDMSMIALLETSYQALLVEFLISNHAAIFTSQQRLCTPPPPAPTAPLPATPPRQASTPDEENVTLPNADAPSRERPRSMENRTIKRDSSEGYISDKSSSNEAVDQLSHEANDRAVLAVRGTEAPPPGDPHGDLDAPLGTQPRGHFSRLPVKYQRQPTPAVRLRAGGATGGSLGRRRGPRGHGVGGEGAARECRQQPQLLTRVSAGTPSAGEHTRIHPAPPQGRTSPCCPAFQSESLLSGQARGGTSFSSQSDI</sequence>
<dbReference type="GO" id="GO:0007165">
    <property type="term" value="P:signal transduction"/>
    <property type="evidence" value="ECO:0007669"/>
    <property type="project" value="InterPro"/>
</dbReference>
<gene>
    <name evidence="12" type="ORF">AGOR_G00225190</name>
</gene>
<reference evidence="12" key="1">
    <citation type="submission" date="2021-01" db="EMBL/GenBank/DDBJ databases">
        <authorList>
            <person name="Zahm M."/>
            <person name="Roques C."/>
            <person name="Cabau C."/>
            <person name="Klopp C."/>
            <person name="Donnadieu C."/>
            <person name="Jouanno E."/>
            <person name="Lampietro C."/>
            <person name="Louis A."/>
            <person name="Herpin A."/>
            <person name="Echchiki A."/>
            <person name="Berthelot C."/>
            <person name="Parey E."/>
            <person name="Roest-Crollius H."/>
            <person name="Braasch I."/>
            <person name="Postlethwait J."/>
            <person name="Bobe J."/>
            <person name="Montfort J."/>
            <person name="Bouchez O."/>
            <person name="Begum T."/>
            <person name="Mejri S."/>
            <person name="Adams A."/>
            <person name="Chen W.-J."/>
            <person name="Guiguen Y."/>
        </authorList>
    </citation>
    <scope>NUCLEOTIDE SEQUENCE</scope>
    <source>
        <tissue evidence="12">Blood</tissue>
    </source>
</reference>
<dbReference type="GO" id="GO:0005096">
    <property type="term" value="F:GTPase activator activity"/>
    <property type="evidence" value="ECO:0007669"/>
    <property type="project" value="UniProtKB-KW"/>
</dbReference>
<dbReference type="InterPro" id="IPR000198">
    <property type="entry name" value="RhoGAP_dom"/>
</dbReference>
<dbReference type="InterPro" id="IPR027267">
    <property type="entry name" value="AH/BAR_dom_sf"/>
</dbReference>
<feature type="region of interest" description="Disordered" evidence="8">
    <location>
        <begin position="882"/>
        <end position="955"/>
    </location>
</feature>
<dbReference type="SUPFAM" id="SSF57889">
    <property type="entry name" value="Cysteine-rich domain"/>
    <property type="match status" value="1"/>
</dbReference>
<dbReference type="InterPro" id="IPR046349">
    <property type="entry name" value="C1-like_sf"/>
</dbReference>
<feature type="region of interest" description="Disordered" evidence="8">
    <location>
        <begin position="535"/>
        <end position="596"/>
    </location>
</feature>
<dbReference type="PROSITE" id="PS50081">
    <property type="entry name" value="ZF_DAG_PE_2"/>
    <property type="match status" value="1"/>
</dbReference>
<feature type="domain" description="Phorbol-ester/DAG-type" evidence="9">
    <location>
        <begin position="617"/>
        <end position="663"/>
    </location>
</feature>
<evidence type="ECO:0000256" key="5">
    <source>
        <dbReference type="ARBA" id="ARBA00023054"/>
    </source>
</evidence>
<dbReference type="CDD" id="cd20816">
    <property type="entry name" value="C1_GMIP-like"/>
    <property type="match status" value="1"/>
</dbReference>
<accession>A0A8T3CP54</accession>
<evidence type="ECO:0000259" key="10">
    <source>
        <dbReference type="PROSITE" id="PS50238"/>
    </source>
</evidence>
<feature type="compositionally biased region" description="Polar residues" evidence="8">
    <location>
        <begin position="1080"/>
        <end position="1101"/>
    </location>
</feature>
<evidence type="ECO:0000256" key="8">
    <source>
        <dbReference type="SAM" id="MobiDB-lite"/>
    </source>
</evidence>
<dbReference type="GO" id="GO:0005886">
    <property type="term" value="C:plasma membrane"/>
    <property type="evidence" value="ECO:0007669"/>
    <property type="project" value="TreeGrafter"/>
</dbReference>
<dbReference type="SMART" id="SM00109">
    <property type="entry name" value="C1"/>
    <property type="match status" value="1"/>
</dbReference>
<feature type="compositionally biased region" description="Basic residues" evidence="8">
    <location>
        <begin position="497"/>
        <end position="509"/>
    </location>
</feature>
<dbReference type="OrthoDB" id="79452at2759"/>
<keyword evidence="1" id="KW-0343">GTPase activation</keyword>
<dbReference type="PROSITE" id="PS51741">
    <property type="entry name" value="F_BAR"/>
    <property type="match status" value="1"/>
</dbReference>
<evidence type="ECO:0000259" key="11">
    <source>
        <dbReference type="PROSITE" id="PS51741"/>
    </source>
</evidence>
<dbReference type="PANTHER" id="PTHR15228">
    <property type="entry name" value="SPERMATHECAL PHYSIOLOGY VARIANT"/>
    <property type="match status" value="1"/>
</dbReference>
<keyword evidence="5 6" id="KW-0175">Coiled coil</keyword>
<evidence type="ECO:0000256" key="3">
    <source>
        <dbReference type="ARBA" id="ARBA00022771"/>
    </source>
</evidence>
<dbReference type="Pfam" id="PF00620">
    <property type="entry name" value="RhoGAP"/>
    <property type="match status" value="1"/>
</dbReference>
<dbReference type="InterPro" id="IPR002219">
    <property type="entry name" value="PKC_DAG/PE"/>
</dbReference>
<dbReference type="PROSITE" id="PS00479">
    <property type="entry name" value="ZF_DAG_PE_1"/>
    <property type="match status" value="1"/>
</dbReference>
<evidence type="ECO:0000256" key="7">
    <source>
        <dbReference type="SAM" id="Coils"/>
    </source>
</evidence>
<comment type="caution">
    <text evidence="12">The sequence shown here is derived from an EMBL/GenBank/DDBJ whole genome shotgun (WGS) entry which is preliminary data.</text>
</comment>
<evidence type="ECO:0000259" key="9">
    <source>
        <dbReference type="PROSITE" id="PS50081"/>
    </source>
</evidence>
<dbReference type="InterPro" id="IPR051025">
    <property type="entry name" value="RhoGAP"/>
</dbReference>
<evidence type="ECO:0000313" key="12">
    <source>
        <dbReference type="EMBL" id="KAI1884318.1"/>
    </source>
</evidence>
<dbReference type="SMART" id="SM00324">
    <property type="entry name" value="RhoGAP"/>
    <property type="match status" value="1"/>
</dbReference>
<dbReference type="Gene3D" id="1.10.555.10">
    <property type="entry name" value="Rho GTPase activation protein"/>
    <property type="match status" value="1"/>
</dbReference>
<feature type="compositionally biased region" description="Basic and acidic residues" evidence="8">
    <location>
        <begin position="919"/>
        <end position="937"/>
    </location>
</feature>
<feature type="compositionally biased region" description="Low complexity" evidence="8">
    <location>
        <begin position="542"/>
        <end position="556"/>
    </location>
</feature>
<dbReference type="InterPro" id="IPR054713">
    <property type="entry name" value="GMIP/FCHO2-like_FCH"/>
</dbReference>
<feature type="domain" description="Rho-GAP" evidence="10">
    <location>
        <begin position="673"/>
        <end position="877"/>
    </location>
</feature>
<feature type="compositionally biased region" description="Polar residues" evidence="8">
    <location>
        <begin position="1042"/>
        <end position="1054"/>
    </location>
</feature>
<dbReference type="InterPro" id="IPR031160">
    <property type="entry name" value="F_BAR_dom"/>
</dbReference>
<feature type="coiled-coil region" evidence="7">
    <location>
        <begin position="343"/>
        <end position="425"/>
    </location>
</feature>
<keyword evidence="4" id="KW-0862">Zinc</keyword>
<dbReference type="SUPFAM" id="SSF103657">
    <property type="entry name" value="BAR/IMD domain-like"/>
    <property type="match status" value="1"/>
</dbReference>
<dbReference type="InterPro" id="IPR001060">
    <property type="entry name" value="FCH_dom"/>
</dbReference>